<dbReference type="CDD" id="cd23399">
    <property type="entry name" value="beta-trefoil_ABD_ABFB"/>
    <property type="match status" value="2"/>
</dbReference>
<feature type="domain" description="Alpha-L-arabinofuranosidase B arabinose-binding" evidence="8">
    <location>
        <begin position="849"/>
        <end position="988"/>
    </location>
</feature>
<dbReference type="Gene3D" id="3.20.20.80">
    <property type="entry name" value="Glycosidases"/>
    <property type="match status" value="1"/>
</dbReference>
<evidence type="ECO:0000256" key="4">
    <source>
        <dbReference type="SAM" id="MobiDB-lite"/>
    </source>
</evidence>
<feature type="domain" description="Alpha-L-arabinofuranosidase B arabinose-binding" evidence="8">
    <location>
        <begin position="693"/>
        <end position="829"/>
    </location>
</feature>
<dbReference type="InterPro" id="IPR006102">
    <property type="entry name" value="Ig-like_GH2"/>
</dbReference>
<dbReference type="Pfam" id="PF00703">
    <property type="entry name" value="Glyco_hydro_2"/>
    <property type="match status" value="1"/>
</dbReference>
<gene>
    <name evidence="9" type="ORF">DFJ66_0793</name>
</gene>
<dbReference type="RefSeq" id="WP_211350963.1">
    <property type="nucleotide sequence ID" value="NZ_JBIUBA010000023.1"/>
</dbReference>
<feature type="domain" description="Glycoside hydrolase family 2 immunoglobulin-like beta-sandwich" evidence="6">
    <location>
        <begin position="287"/>
        <end position="382"/>
    </location>
</feature>
<reference evidence="9 10" key="1">
    <citation type="submission" date="2018-10" db="EMBL/GenBank/DDBJ databases">
        <title>Sequencing the genomes of 1000 actinobacteria strains.</title>
        <authorList>
            <person name="Klenk H.-P."/>
        </authorList>
    </citation>
    <scope>NUCLEOTIDE SEQUENCE [LARGE SCALE GENOMIC DNA]</scope>
    <source>
        <strain evidence="9 10">DSM 43911</strain>
    </source>
</reference>
<dbReference type="InterPro" id="IPR007934">
    <property type="entry name" value="AbfB_ABD"/>
</dbReference>
<dbReference type="Pfam" id="PF02837">
    <property type="entry name" value="Glyco_hydro_2_N"/>
    <property type="match status" value="1"/>
</dbReference>
<dbReference type="AlphaFoldDB" id="A0A495X192"/>
<feature type="chain" id="PRO_5038896045" evidence="5">
    <location>
        <begin position="23"/>
        <end position="995"/>
    </location>
</feature>
<organism evidence="9 10">
    <name type="scientific">Saccharothrix variisporea</name>
    <dbReference type="NCBI Taxonomy" id="543527"/>
    <lineage>
        <taxon>Bacteria</taxon>
        <taxon>Bacillati</taxon>
        <taxon>Actinomycetota</taxon>
        <taxon>Actinomycetes</taxon>
        <taxon>Pseudonocardiales</taxon>
        <taxon>Pseudonocardiaceae</taxon>
        <taxon>Saccharothrix</taxon>
    </lineage>
</organism>
<dbReference type="SUPFAM" id="SSF49303">
    <property type="entry name" value="beta-Galactosidase/glucuronidase domain"/>
    <property type="match status" value="1"/>
</dbReference>
<dbReference type="SUPFAM" id="SSF51445">
    <property type="entry name" value="(Trans)glycosidases"/>
    <property type="match status" value="1"/>
</dbReference>
<dbReference type="InterPro" id="IPR036156">
    <property type="entry name" value="Beta-gal/glucu_dom_sf"/>
</dbReference>
<protein>
    <submittedName>
        <fullName evidence="9">Glycosyl hydrolase family 2</fullName>
    </submittedName>
</protein>
<dbReference type="GO" id="GO:0046556">
    <property type="term" value="F:alpha-L-arabinofuranosidase activity"/>
    <property type="evidence" value="ECO:0007669"/>
    <property type="project" value="InterPro"/>
</dbReference>
<evidence type="ECO:0000313" key="9">
    <source>
        <dbReference type="EMBL" id="RKT67617.1"/>
    </source>
</evidence>
<evidence type="ECO:0000313" key="10">
    <source>
        <dbReference type="Proteomes" id="UP000272729"/>
    </source>
</evidence>
<dbReference type="Pfam" id="PF05270">
    <property type="entry name" value="AbfB"/>
    <property type="match status" value="2"/>
</dbReference>
<dbReference type="InterPro" id="IPR017853">
    <property type="entry name" value="GH"/>
</dbReference>
<dbReference type="InterPro" id="IPR008979">
    <property type="entry name" value="Galactose-bd-like_sf"/>
</dbReference>
<evidence type="ECO:0000259" key="8">
    <source>
        <dbReference type="Pfam" id="PF05270"/>
    </source>
</evidence>
<evidence type="ECO:0000256" key="2">
    <source>
        <dbReference type="ARBA" id="ARBA00022801"/>
    </source>
</evidence>
<keyword evidence="10" id="KW-1185">Reference proteome</keyword>
<dbReference type="GO" id="GO:0046373">
    <property type="term" value="P:L-arabinose metabolic process"/>
    <property type="evidence" value="ECO:0007669"/>
    <property type="project" value="InterPro"/>
</dbReference>
<evidence type="ECO:0000259" key="7">
    <source>
        <dbReference type="Pfam" id="PF02837"/>
    </source>
</evidence>
<evidence type="ECO:0000259" key="6">
    <source>
        <dbReference type="Pfam" id="PF00703"/>
    </source>
</evidence>
<keyword evidence="5" id="KW-0732">Signal</keyword>
<dbReference type="PANTHER" id="PTHR42732:SF2">
    <property type="entry name" value="BETA-MANNOSIDASE"/>
    <property type="match status" value="1"/>
</dbReference>
<dbReference type="Gene3D" id="2.60.40.10">
    <property type="entry name" value="Immunoglobulins"/>
    <property type="match status" value="1"/>
</dbReference>
<evidence type="ECO:0000256" key="3">
    <source>
        <dbReference type="ARBA" id="ARBA00023295"/>
    </source>
</evidence>
<comment type="caution">
    <text evidence="9">The sequence shown here is derived from an EMBL/GenBank/DDBJ whole genome shotgun (WGS) entry which is preliminary data.</text>
</comment>
<accession>A0A495X192</accession>
<keyword evidence="2 9" id="KW-0378">Hydrolase</keyword>
<dbReference type="SUPFAM" id="SSF110221">
    <property type="entry name" value="AbfB domain"/>
    <property type="match status" value="2"/>
</dbReference>
<dbReference type="InterPro" id="IPR051913">
    <property type="entry name" value="GH2_Domain-Containing"/>
</dbReference>
<dbReference type="Gene3D" id="2.80.10.50">
    <property type="match status" value="2"/>
</dbReference>
<proteinExistence type="inferred from homology"/>
<keyword evidence="3" id="KW-0326">Glycosidase</keyword>
<sequence length="995" mass="107836">MRRLLTLLAVLTATTTAAPATATPATATPATAAPATAAPATAAPATAAPATAAPATAAPATAAPATAAPVTAALAAPTTAAPATAAVTPKPPPLTTPWTSQVSTTDPLPEYPRPQMTRPDWQSLNGEWEFLNPATGPGGSVDRYAAPPLGQTLPERILVPYPVESALSGVMRNDDRDLMFYRRAFTVPAAWAGRRVQLHFGAVDYEATVWVNGTQVTTHRGGYDRFEVDITAQLRAGSNELVVRVYDPTDGRGEKQPVGKQVNNPGGIFYTPSSGIWQTVWLEPTPTSSIYSVDIYPNLANNTARVRVFTRGNVTGHTVFAEAMANTTVVGSATGGFTEFSVPVPNARRWSPDDPYLYNLRVSLRNAGGATVDQVVSYFGMREVGTKVVDGVLRPTLNGEFVFQVGTLDQGFWPDGLYTAPTDAALAFDIQKHKDLGFTMVRKHIKVEPARWYYHADRLGLLVWQDIPSTPTSDADRTPAQIAQFETEAREIVDEHRFSPAVITYVPFNEGWGEWNLDDTRRVTTQLKNYDPTRLMNPHSGYNCCASKGDPGTGDIIDWHVYTGPDAPRPSGTRVSALGEFGGIGLRNPGHEYSPNGQFFAYEQVSSAAQLNDRYTGMVRDVGRLMTTKGVSAYVYTEITDVEGEYNGLVTYDRRVQKVDTAVVRAAHVDLINASRNLNSPVRLTLGHVRSFRVTTPGYTDRYLRHADSLARTDVITSDGGRQDASFRTVAGLADPRCHSFESVDFPGRYLRHANSRVRIDSDTGGTFRADATWCARPGLAAGGTSFEALNQPGAFLRHYVEEVYLARSGGPNPWDTATSFAADATWEVAAPALWRSSVLLPVDVRQSLRVTTWGYTNRYLRHYDSLAYTEVVDAGSSALLKADATYTVRRGLADSSCYSFESVNYPGQFLRHANSRVRNSPDDGTALFRADATFCARPGLGGTGVTFESINFPGSFLRHYNAEVSIASGDGTGFNRPQTLTADSSWALAPPWAP</sequence>
<name>A0A495X192_9PSEU</name>
<evidence type="ECO:0000256" key="1">
    <source>
        <dbReference type="ARBA" id="ARBA00007401"/>
    </source>
</evidence>
<dbReference type="EMBL" id="RBXR01000001">
    <property type="protein sequence ID" value="RKT67617.1"/>
    <property type="molecule type" value="Genomic_DNA"/>
</dbReference>
<dbReference type="SUPFAM" id="SSF49785">
    <property type="entry name" value="Galactose-binding domain-like"/>
    <property type="match status" value="1"/>
</dbReference>
<feature type="region of interest" description="Disordered" evidence="4">
    <location>
        <begin position="83"/>
        <end position="121"/>
    </location>
</feature>
<dbReference type="InterPro" id="IPR036195">
    <property type="entry name" value="AbfB_ABD_sf"/>
</dbReference>
<feature type="signal peptide" evidence="5">
    <location>
        <begin position="1"/>
        <end position="22"/>
    </location>
</feature>
<evidence type="ECO:0000256" key="5">
    <source>
        <dbReference type="SAM" id="SignalP"/>
    </source>
</evidence>
<dbReference type="Gene3D" id="2.60.120.260">
    <property type="entry name" value="Galactose-binding domain-like"/>
    <property type="match status" value="1"/>
</dbReference>
<dbReference type="Proteomes" id="UP000272729">
    <property type="component" value="Unassembled WGS sequence"/>
</dbReference>
<dbReference type="PANTHER" id="PTHR42732">
    <property type="entry name" value="BETA-GALACTOSIDASE"/>
    <property type="match status" value="1"/>
</dbReference>
<dbReference type="InterPro" id="IPR013783">
    <property type="entry name" value="Ig-like_fold"/>
</dbReference>
<comment type="similarity">
    <text evidence="1">Belongs to the glycosyl hydrolase 2 family.</text>
</comment>
<feature type="domain" description="Glycosyl hydrolases family 2 sugar binding" evidence="7">
    <location>
        <begin position="160"/>
        <end position="251"/>
    </location>
</feature>
<dbReference type="InterPro" id="IPR006104">
    <property type="entry name" value="Glyco_hydro_2_N"/>
</dbReference>